<proteinExistence type="predicted"/>
<dbReference type="RefSeq" id="WP_087006025.1">
    <property type="nucleotide sequence ID" value="NZ_FWFF01000008.1"/>
</dbReference>
<dbReference type="EMBL" id="FWFF01000008">
    <property type="protein sequence ID" value="SLM96303.1"/>
    <property type="molecule type" value="Genomic_DNA"/>
</dbReference>
<sequence length="241" mass="25007">MKTITRRKSIRPALAAAAAFGITLTASGCGGGGAAADDAAVDERAAAPVESEGSDDEPGAEDSAEGDAGEGADDSSDGADSGESGGAAGEETQVEIGETLEDPDMGDSIEVLSAVRDFPSEEQADLIADGGEVVLLEVSVSPGEEYGGLVSMGDFEISWDDGADFWNNKTRMVEDELEAADYPVFEDVSRRDGGEHTGWIAFLADERADSYQMSYTRAGAEVIGSDELIDPFEADFEIPAS</sequence>
<dbReference type="PROSITE" id="PS51257">
    <property type="entry name" value="PROKAR_LIPOPROTEIN"/>
    <property type="match status" value="1"/>
</dbReference>
<organism evidence="3 4">
    <name type="scientific">Brevibacterium yomogidense</name>
    <dbReference type="NCBI Taxonomy" id="946573"/>
    <lineage>
        <taxon>Bacteria</taxon>
        <taxon>Bacillati</taxon>
        <taxon>Actinomycetota</taxon>
        <taxon>Actinomycetes</taxon>
        <taxon>Micrococcales</taxon>
        <taxon>Brevibacteriaceae</taxon>
        <taxon>Brevibacterium</taxon>
    </lineage>
</organism>
<evidence type="ECO:0000313" key="4">
    <source>
        <dbReference type="Proteomes" id="UP000196581"/>
    </source>
</evidence>
<feature type="region of interest" description="Disordered" evidence="1">
    <location>
        <begin position="27"/>
        <end position="89"/>
    </location>
</feature>
<reference evidence="4" key="1">
    <citation type="submission" date="2017-02" db="EMBL/GenBank/DDBJ databases">
        <authorList>
            <person name="Dridi B."/>
        </authorList>
    </citation>
    <scope>NUCLEOTIDE SEQUENCE [LARGE SCALE GENOMIC DNA]</scope>
    <source>
        <strain evidence="4">B Co 03.10</strain>
    </source>
</reference>
<gene>
    <name evidence="3" type="ORF">FM105_05660</name>
</gene>
<dbReference type="AlphaFoldDB" id="A0A1X6XB37"/>
<protein>
    <submittedName>
        <fullName evidence="3">Uncharacterized protein</fullName>
    </submittedName>
</protein>
<evidence type="ECO:0000313" key="3">
    <source>
        <dbReference type="EMBL" id="SLM96303.1"/>
    </source>
</evidence>
<feature type="chain" id="PRO_5038661891" evidence="2">
    <location>
        <begin position="29"/>
        <end position="241"/>
    </location>
</feature>
<feature type="compositionally biased region" description="Acidic residues" evidence="1">
    <location>
        <begin position="52"/>
        <end position="77"/>
    </location>
</feature>
<keyword evidence="2" id="KW-0732">Signal</keyword>
<accession>A0A1X6XB37</accession>
<evidence type="ECO:0000256" key="1">
    <source>
        <dbReference type="SAM" id="MobiDB-lite"/>
    </source>
</evidence>
<feature type="signal peptide" evidence="2">
    <location>
        <begin position="1"/>
        <end position="28"/>
    </location>
</feature>
<keyword evidence="4" id="KW-1185">Reference proteome</keyword>
<dbReference type="Proteomes" id="UP000196581">
    <property type="component" value="Unassembled WGS sequence"/>
</dbReference>
<name>A0A1X6XB37_9MICO</name>
<evidence type="ECO:0000256" key="2">
    <source>
        <dbReference type="SAM" id="SignalP"/>
    </source>
</evidence>